<dbReference type="Pfam" id="PF01668">
    <property type="entry name" value="SmpB"/>
    <property type="match status" value="1"/>
</dbReference>
<evidence type="ECO:0000313" key="4">
    <source>
        <dbReference type="EMBL" id="MCS3919102.1"/>
    </source>
</evidence>
<evidence type="ECO:0000256" key="2">
    <source>
        <dbReference type="ARBA" id="ARBA00022884"/>
    </source>
</evidence>
<name>A0ABT2EMC7_9BACT</name>
<protein>
    <recommendedName>
        <fullName evidence="3">SsrA-binding protein</fullName>
    </recommendedName>
    <alternativeName>
        <fullName evidence="3">Small protein B</fullName>
    </alternativeName>
</protein>
<dbReference type="NCBIfam" id="TIGR00086">
    <property type="entry name" value="smpB"/>
    <property type="match status" value="1"/>
</dbReference>
<dbReference type="InterPro" id="IPR023620">
    <property type="entry name" value="SmpB"/>
</dbReference>
<keyword evidence="1 3" id="KW-0963">Cytoplasm</keyword>
<dbReference type="Gene3D" id="2.40.280.10">
    <property type="match status" value="1"/>
</dbReference>
<comment type="function">
    <text evidence="3">Required for rescue of stalled ribosomes mediated by trans-translation. Binds to transfer-messenger RNA (tmRNA), required for stable association of tmRNA with ribosomes. tmRNA and SmpB together mimic tRNA shape, replacing the anticodon stem-loop with SmpB. tmRNA is encoded by the ssrA gene; the 2 termini fold to resemble tRNA(Ala) and it encodes a 'tag peptide', a short internal open reading frame. During trans-translation Ala-aminoacylated tmRNA acts like a tRNA, entering the A-site of stalled ribosomes, displacing the stalled mRNA. The ribosome then switches to translate the ORF on the tmRNA; the nascent peptide is terminated with the 'tag peptide' encoded by the tmRNA and targeted for degradation. The ribosome is freed to recommence translation, which seems to be the essential function of trans-translation.</text>
</comment>
<comment type="caution">
    <text evidence="4">The sequence shown here is derived from an EMBL/GenBank/DDBJ whole genome shotgun (WGS) entry which is preliminary data.</text>
</comment>
<dbReference type="PROSITE" id="PS01317">
    <property type="entry name" value="SSRP"/>
    <property type="match status" value="1"/>
</dbReference>
<dbReference type="RefSeq" id="WP_259095238.1">
    <property type="nucleotide sequence ID" value="NZ_CP130454.1"/>
</dbReference>
<dbReference type="Proteomes" id="UP001204798">
    <property type="component" value="Unassembled WGS sequence"/>
</dbReference>
<proteinExistence type="inferred from homology"/>
<dbReference type="PANTHER" id="PTHR30308">
    <property type="entry name" value="TMRNA-BINDING COMPONENT OF TRANS-TRANSLATION TAGGING COMPLEX"/>
    <property type="match status" value="1"/>
</dbReference>
<evidence type="ECO:0000256" key="3">
    <source>
        <dbReference type="HAMAP-Rule" id="MF_00023"/>
    </source>
</evidence>
<reference evidence="4 5" key="1">
    <citation type="submission" date="2022-08" db="EMBL/GenBank/DDBJ databases">
        <title>Bacterial and archaeal communities from various locations to study Microbial Dark Matter (Phase II).</title>
        <authorList>
            <person name="Stepanauskas R."/>
        </authorList>
    </citation>
    <scope>NUCLEOTIDE SEQUENCE [LARGE SCALE GENOMIC DNA]</scope>
    <source>
        <strain evidence="4 5">PD1</strain>
    </source>
</reference>
<dbReference type="CDD" id="cd09294">
    <property type="entry name" value="SmpB"/>
    <property type="match status" value="1"/>
</dbReference>
<dbReference type="InterPro" id="IPR000037">
    <property type="entry name" value="SsrA-bd_prot"/>
</dbReference>
<comment type="similarity">
    <text evidence="3">Belongs to the SmpB family.</text>
</comment>
<dbReference type="InterPro" id="IPR020081">
    <property type="entry name" value="SsrA-bd_prot_CS"/>
</dbReference>
<dbReference type="NCBIfam" id="NF003843">
    <property type="entry name" value="PRK05422.1"/>
    <property type="match status" value="1"/>
</dbReference>
<keyword evidence="5" id="KW-1185">Reference proteome</keyword>
<comment type="subcellular location">
    <subcellularLocation>
        <location evidence="3">Cytoplasm</location>
    </subcellularLocation>
    <text evidence="3">The tmRNA-SmpB complex associates with stalled 70S ribosomes.</text>
</comment>
<keyword evidence="2 3" id="KW-0694">RNA-binding</keyword>
<organism evidence="4 5">
    <name type="scientific">Candidatus Fervidibacter sacchari</name>
    <dbReference type="NCBI Taxonomy" id="1448929"/>
    <lineage>
        <taxon>Bacteria</taxon>
        <taxon>Candidatus Fervidibacterota</taxon>
        <taxon>Candidatus Fervidibacter</taxon>
    </lineage>
</organism>
<dbReference type="HAMAP" id="MF_00023">
    <property type="entry name" value="SmpB"/>
    <property type="match status" value="1"/>
</dbReference>
<gene>
    <name evidence="3" type="primary">smpB</name>
    <name evidence="4" type="ORF">M2350_001502</name>
</gene>
<evidence type="ECO:0000256" key="1">
    <source>
        <dbReference type="ARBA" id="ARBA00022490"/>
    </source>
</evidence>
<dbReference type="SUPFAM" id="SSF74982">
    <property type="entry name" value="Small protein B (SmpB)"/>
    <property type="match status" value="1"/>
</dbReference>
<evidence type="ECO:0000313" key="5">
    <source>
        <dbReference type="Proteomes" id="UP001204798"/>
    </source>
</evidence>
<dbReference type="PANTHER" id="PTHR30308:SF2">
    <property type="entry name" value="SSRA-BINDING PROTEIN"/>
    <property type="match status" value="1"/>
</dbReference>
<accession>A0ABT2EMC7</accession>
<sequence>MPERVIAVNRKAQHDFDILETYEAGIVLTGPEVKSLRQGKVSLAEAYAKVNKGELWLYNMHIAPYDPVLQRNYDPRQPRKLLMHRREIDRLMGLTQQRGLTLIPLRVYFNERGYAKVELGLARGKRKVDRRREIIEREMKREVERALRGRRSS</sequence>
<dbReference type="EMBL" id="JANUCP010000002">
    <property type="protein sequence ID" value="MCS3919102.1"/>
    <property type="molecule type" value="Genomic_DNA"/>
</dbReference>